<dbReference type="AlphaFoldDB" id="A0A8H3GCK4"/>
<keyword evidence="8" id="KW-1185">Reference proteome</keyword>
<evidence type="ECO:0000256" key="4">
    <source>
        <dbReference type="ARBA" id="ARBA00023002"/>
    </source>
</evidence>
<dbReference type="GO" id="GO:0020037">
    <property type="term" value="F:heme binding"/>
    <property type="evidence" value="ECO:0007669"/>
    <property type="project" value="InterPro"/>
</dbReference>
<reference evidence="7" key="1">
    <citation type="submission" date="2021-03" db="EMBL/GenBank/DDBJ databases">
        <authorList>
            <person name="Tagirdzhanova G."/>
        </authorList>
    </citation>
    <scope>NUCLEOTIDE SEQUENCE</scope>
</reference>
<dbReference type="Gene3D" id="1.10.630.10">
    <property type="entry name" value="Cytochrome P450"/>
    <property type="match status" value="1"/>
</dbReference>
<dbReference type="Pfam" id="PF00067">
    <property type="entry name" value="p450"/>
    <property type="match status" value="1"/>
</dbReference>
<evidence type="ECO:0008006" key="9">
    <source>
        <dbReference type="Google" id="ProtNLM"/>
    </source>
</evidence>
<organism evidence="7 8">
    <name type="scientific">Alectoria fallacina</name>
    <dbReference type="NCBI Taxonomy" id="1903189"/>
    <lineage>
        <taxon>Eukaryota</taxon>
        <taxon>Fungi</taxon>
        <taxon>Dikarya</taxon>
        <taxon>Ascomycota</taxon>
        <taxon>Pezizomycotina</taxon>
        <taxon>Lecanoromycetes</taxon>
        <taxon>OSLEUM clade</taxon>
        <taxon>Lecanoromycetidae</taxon>
        <taxon>Lecanorales</taxon>
        <taxon>Lecanorineae</taxon>
        <taxon>Parmeliaceae</taxon>
        <taxon>Alectoria</taxon>
    </lineage>
</organism>
<protein>
    <recommendedName>
        <fullName evidence="9">Cytochrome P450</fullName>
    </recommendedName>
</protein>
<dbReference type="PANTHER" id="PTHR46206:SF7">
    <property type="entry name" value="P450, PUTATIVE (EUROFUNG)-RELATED"/>
    <property type="match status" value="1"/>
</dbReference>
<proteinExistence type="inferred from homology"/>
<evidence type="ECO:0000256" key="5">
    <source>
        <dbReference type="ARBA" id="ARBA00023004"/>
    </source>
</evidence>
<evidence type="ECO:0000256" key="3">
    <source>
        <dbReference type="ARBA" id="ARBA00022723"/>
    </source>
</evidence>
<dbReference type="GO" id="GO:0004497">
    <property type="term" value="F:monooxygenase activity"/>
    <property type="evidence" value="ECO:0007669"/>
    <property type="project" value="InterPro"/>
</dbReference>
<dbReference type="Proteomes" id="UP000664203">
    <property type="component" value="Unassembled WGS sequence"/>
</dbReference>
<gene>
    <name evidence="7" type="ORF">ALECFALPRED_007297</name>
</gene>
<keyword evidence="4" id="KW-0560">Oxidoreductase</keyword>
<evidence type="ECO:0000256" key="2">
    <source>
        <dbReference type="ARBA" id="ARBA00010617"/>
    </source>
</evidence>
<comment type="similarity">
    <text evidence="2">Belongs to the cytochrome P450 family.</text>
</comment>
<dbReference type="PRINTS" id="PR00465">
    <property type="entry name" value="EP450IV"/>
</dbReference>
<keyword evidence="6" id="KW-0349">Heme</keyword>
<keyword evidence="3 6" id="KW-0479">Metal-binding</keyword>
<dbReference type="GO" id="GO:0016705">
    <property type="term" value="F:oxidoreductase activity, acting on paired donors, with incorporation or reduction of molecular oxygen"/>
    <property type="evidence" value="ECO:0007669"/>
    <property type="project" value="InterPro"/>
</dbReference>
<evidence type="ECO:0000313" key="7">
    <source>
        <dbReference type="EMBL" id="CAF9937581.1"/>
    </source>
</evidence>
<keyword evidence="5 6" id="KW-0408">Iron</keyword>
<dbReference type="InterPro" id="IPR001128">
    <property type="entry name" value="Cyt_P450"/>
</dbReference>
<dbReference type="GO" id="GO:0005506">
    <property type="term" value="F:iron ion binding"/>
    <property type="evidence" value="ECO:0007669"/>
    <property type="project" value="InterPro"/>
</dbReference>
<dbReference type="InterPro" id="IPR036396">
    <property type="entry name" value="Cyt_P450_sf"/>
</dbReference>
<dbReference type="EMBL" id="CAJPDR010000478">
    <property type="protein sequence ID" value="CAF9937581.1"/>
    <property type="molecule type" value="Genomic_DNA"/>
</dbReference>
<dbReference type="PANTHER" id="PTHR46206">
    <property type="entry name" value="CYTOCHROME P450"/>
    <property type="match status" value="1"/>
</dbReference>
<evidence type="ECO:0000256" key="1">
    <source>
        <dbReference type="ARBA" id="ARBA00001971"/>
    </source>
</evidence>
<dbReference type="InterPro" id="IPR002403">
    <property type="entry name" value="Cyt_P450_E_grp-IV"/>
</dbReference>
<evidence type="ECO:0000313" key="8">
    <source>
        <dbReference type="Proteomes" id="UP000664203"/>
    </source>
</evidence>
<sequence>MIVSVNALYDMCSKPEYITALREEAVAAFQADSQSWQFSTLKHPKQLDSFMKESLRYNQPDPLGFYRKAEFPIKLSDPSEIPAGTYISVAAGPMSRDPTFYEDPNSFNPGGFYRHSAGKTPLAPPPEYEFTGFRHGNVVWGNGTLTCPGRWFVSAMNKLIIASFLIRYEIKFPEGQTERPLSVYLEGRAVPSWDQEILLRGSSRSESAHI</sequence>
<comment type="caution">
    <text evidence="7">The sequence shown here is derived from an EMBL/GenBank/DDBJ whole genome shotgun (WGS) entry which is preliminary data.</text>
</comment>
<dbReference type="SUPFAM" id="SSF48264">
    <property type="entry name" value="Cytochrome P450"/>
    <property type="match status" value="1"/>
</dbReference>
<accession>A0A8H3GCK4</accession>
<dbReference type="OrthoDB" id="1844152at2759"/>
<evidence type="ECO:0000256" key="6">
    <source>
        <dbReference type="PIRSR" id="PIRSR602403-1"/>
    </source>
</evidence>
<feature type="binding site" description="axial binding residue" evidence="6">
    <location>
        <position position="147"/>
    </location>
    <ligand>
        <name>heme</name>
        <dbReference type="ChEBI" id="CHEBI:30413"/>
    </ligand>
    <ligandPart>
        <name>Fe</name>
        <dbReference type="ChEBI" id="CHEBI:18248"/>
    </ligandPart>
</feature>
<comment type="cofactor">
    <cofactor evidence="1 6">
        <name>heme</name>
        <dbReference type="ChEBI" id="CHEBI:30413"/>
    </cofactor>
</comment>
<name>A0A8H3GCK4_9LECA</name>